<accession>A0A652YLK4</accession>
<feature type="transmembrane region" description="Helical" evidence="1">
    <location>
        <begin position="90"/>
        <end position="109"/>
    </location>
</feature>
<feature type="domain" description="SPW repeat-containing integral membrane" evidence="2">
    <location>
        <begin position="35"/>
        <end position="131"/>
    </location>
</feature>
<keyword evidence="1" id="KW-0812">Transmembrane</keyword>
<gene>
    <name evidence="3" type="ORF">FNL38_106322</name>
</gene>
<dbReference type="EMBL" id="VNIQ01000006">
    <property type="protein sequence ID" value="TYQ02502.1"/>
    <property type="molecule type" value="Genomic_DNA"/>
</dbReference>
<proteinExistence type="predicted"/>
<organism evidence="3">
    <name type="scientific">Nocardia globerula</name>
    <dbReference type="NCBI Taxonomy" id="1818"/>
    <lineage>
        <taxon>Bacteria</taxon>
        <taxon>Bacillati</taxon>
        <taxon>Actinomycetota</taxon>
        <taxon>Actinomycetes</taxon>
        <taxon>Mycobacteriales</taxon>
        <taxon>Nocardiaceae</taxon>
        <taxon>Nocardia</taxon>
    </lineage>
</organism>
<keyword evidence="1" id="KW-0472">Membrane</keyword>
<sequence>MSSSTHAPMHTHPDIIALRERYDQAAEQPTAQVVEGLMLLSGLYAAASAWIIGFTAQTNLSVTNLICGAAIGLLAVAFGSAYGRTHGMTFVAPLLGIWLIVSPWIVAGVDTSTSMIWSNVVVGALVCVLGLATAALGMGRGLARREPKPQ</sequence>
<protein>
    <submittedName>
        <fullName evidence="3">SPW repeat-containing protein</fullName>
    </submittedName>
</protein>
<dbReference type="InterPro" id="IPR005530">
    <property type="entry name" value="SPW"/>
</dbReference>
<keyword evidence="1" id="KW-1133">Transmembrane helix</keyword>
<evidence type="ECO:0000256" key="1">
    <source>
        <dbReference type="SAM" id="Phobius"/>
    </source>
</evidence>
<dbReference type="AlphaFoldDB" id="A0A652YLK4"/>
<name>A0A652YLK4_NOCGL</name>
<feature type="transmembrane region" description="Helical" evidence="1">
    <location>
        <begin position="37"/>
        <end position="56"/>
    </location>
</feature>
<feature type="transmembrane region" description="Helical" evidence="1">
    <location>
        <begin position="62"/>
        <end position="83"/>
    </location>
</feature>
<evidence type="ECO:0000313" key="3">
    <source>
        <dbReference type="EMBL" id="TYQ02502.1"/>
    </source>
</evidence>
<dbReference type="Pfam" id="PF03779">
    <property type="entry name" value="SPW"/>
    <property type="match status" value="1"/>
</dbReference>
<reference evidence="3" key="1">
    <citation type="submission" date="2019-07" db="EMBL/GenBank/DDBJ databases">
        <title>Genomic Encyclopedia of Type Strains, Phase IV (KMG-IV): sequencing the most valuable type-strain genomes for metagenomic binning, comparative biology and taxonomic classification.</title>
        <authorList>
            <person name="Goeker M."/>
        </authorList>
    </citation>
    <scope>NUCLEOTIDE SEQUENCE</scope>
    <source>
        <strain evidence="3">DSM 44596</strain>
    </source>
</reference>
<feature type="transmembrane region" description="Helical" evidence="1">
    <location>
        <begin position="115"/>
        <end position="138"/>
    </location>
</feature>
<evidence type="ECO:0000259" key="2">
    <source>
        <dbReference type="Pfam" id="PF03779"/>
    </source>
</evidence>
<comment type="caution">
    <text evidence="3">The sequence shown here is derived from an EMBL/GenBank/DDBJ whole genome shotgun (WGS) entry which is preliminary data.</text>
</comment>